<accession>A0A0S1SRF3</accession>
<keyword evidence="1" id="KW-0472">Membrane</keyword>
<dbReference type="InterPro" id="IPR043993">
    <property type="entry name" value="T4SS_pilin"/>
</dbReference>
<accession>A0A0S1SMB4</accession>
<evidence type="ECO:0008006" key="4">
    <source>
        <dbReference type="Google" id="ProtNLM"/>
    </source>
</evidence>
<reference evidence="2 3" key="2">
    <citation type="journal article" date="2016" name="PeerJ">
        <title>Analysis of five complete genome sequences for members of the class Peribacteria in the recently recognized Peregrinibacteria bacterial phylum.</title>
        <authorList>
            <person name="Anantharaman K."/>
            <person name="Brown C.T."/>
            <person name="Burstein D."/>
            <person name="Castelle C.J."/>
            <person name="Probst A.J."/>
            <person name="Thomas B.C."/>
            <person name="Williams K.H."/>
            <person name="Banfield J.F."/>
        </authorList>
    </citation>
    <scope>NUCLEOTIDE SEQUENCE [LARGE SCALE GENOMIC DNA]</scope>
    <source>
        <strain evidence="2">RIFOXYD1_FULL_PER-ii_59_16</strain>
    </source>
</reference>
<feature type="transmembrane region" description="Helical" evidence="1">
    <location>
        <begin position="57"/>
        <end position="79"/>
    </location>
</feature>
<dbReference type="EMBL" id="CP013065">
    <property type="protein sequence ID" value="ALM13105.1"/>
    <property type="molecule type" value="Genomic_DNA"/>
</dbReference>
<accession>A0A0S1SH97</accession>
<dbReference type="Proteomes" id="UP000069135">
    <property type="component" value="Chromosome"/>
</dbReference>
<feature type="transmembrane region" description="Helical" evidence="1">
    <location>
        <begin position="14"/>
        <end position="45"/>
    </location>
</feature>
<sequence length="106" mass="11529">MLRELLEGGNAMEIISVFIALGLIAATILCLVFIIIGGISFILSAGNEDKIKKAVHTIRYAIVGLIVAFIAYFLVLFIARLLDIPFQLSFTDIIDLMQQILSAMGG</sequence>
<evidence type="ECO:0000256" key="1">
    <source>
        <dbReference type="SAM" id="Phobius"/>
    </source>
</evidence>
<accession>A0A0S1SHN1</accession>
<reference evidence="3" key="1">
    <citation type="submission" date="2015-10" db="EMBL/GenBank/DDBJ databases">
        <title>Analysis of five complete genome sequences for members of the class Peribacteria in the recently recognized Peregrinibacteria bacterial phylum.</title>
        <authorList>
            <person name="Anantharaman K."/>
            <person name="Brown C.T."/>
            <person name="Burstein D."/>
            <person name="Castelle C.J."/>
            <person name="Probst A.J."/>
            <person name="Thomas B.C."/>
            <person name="Williams K.H."/>
            <person name="Banfield J.F."/>
        </authorList>
    </citation>
    <scope>NUCLEOTIDE SEQUENCE [LARGE SCALE GENOMIC DNA]</scope>
</reference>
<keyword evidence="1" id="KW-1133">Transmembrane helix</keyword>
<keyword evidence="1" id="KW-0812">Transmembrane</keyword>
<evidence type="ECO:0000313" key="3">
    <source>
        <dbReference type="Proteomes" id="UP000069135"/>
    </source>
</evidence>
<evidence type="ECO:0000313" key="2">
    <source>
        <dbReference type="EMBL" id="ALM13105.1"/>
    </source>
</evidence>
<organism evidence="2 3">
    <name type="scientific">Candidatus Peribacter riflensis</name>
    <dbReference type="NCBI Taxonomy" id="1735162"/>
    <lineage>
        <taxon>Bacteria</taxon>
        <taxon>Candidatus Peregrinibacteriota</taxon>
        <taxon>Candidatus Peribacteria</taxon>
        <taxon>Candidatus Peribacterales</taxon>
        <taxon>Candidatus Peribacteraceae</taxon>
        <taxon>Candidatus Peribacter</taxon>
    </lineage>
</organism>
<dbReference type="KEGG" id="prf:PeribacterA2_0414"/>
<dbReference type="AlphaFoldDB" id="A0A0S1SHN1"/>
<gene>
    <name evidence="2" type="ORF">PeribacterD1_0414</name>
</gene>
<accession>A0A0S1SXV2</accession>
<dbReference type="STRING" id="1735162.PeribacterB2_0413"/>
<dbReference type="Pfam" id="PF18895">
    <property type="entry name" value="T4SS_pilin"/>
    <property type="match status" value="1"/>
</dbReference>
<proteinExistence type="predicted"/>
<name>A0A0S1SHN1_9BACT</name>
<protein>
    <recommendedName>
        <fullName evidence="4">Integral membrane protein</fullName>
    </recommendedName>
</protein>